<organism evidence="2 3">
    <name type="scientific">Pseudomonas fitomaticsae</name>
    <dbReference type="NCBI Taxonomy" id="2837969"/>
    <lineage>
        <taxon>Bacteria</taxon>
        <taxon>Pseudomonadati</taxon>
        <taxon>Pseudomonadota</taxon>
        <taxon>Gammaproteobacteria</taxon>
        <taxon>Pseudomonadales</taxon>
        <taxon>Pseudomonadaceae</taxon>
        <taxon>Pseudomonas</taxon>
    </lineage>
</organism>
<protein>
    <submittedName>
        <fullName evidence="2">Uncharacterized protein</fullName>
    </submittedName>
</protein>
<evidence type="ECO:0000256" key="1">
    <source>
        <dbReference type="SAM" id="SignalP"/>
    </source>
</evidence>
<evidence type="ECO:0000313" key="3">
    <source>
        <dbReference type="Proteomes" id="UP001162907"/>
    </source>
</evidence>
<accession>A0ABY3PZC8</accession>
<feature type="chain" id="PRO_5047311522" evidence="1">
    <location>
        <begin position="22"/>
        <end position="409"/>
    </location>
</feature>
<name>A0ABY3PZC8_9PSED</name>
<keyword evidence="1" id="KW-0732">Signal</keyword>
<feature type="signal peptide" evidence="1">
    <location>
        <begin position="1"/>
        <end position="21"/>
    </location>
</feature>
<dbReference type="Proteomes" id="UP001162907">
    <property type="component" value="Chromosome"/>
</dbReference>
<gene>
    <name evidence="2" type="ORF">KJY40_24475</name>
</gene>
<dbReference type="EMBL" id="CP075567">
    <property type="protein sequence ID" value="UFP99160.1"/>
    <property type="molecule type" value="Genomic_DNA"/>
</dbReference>
<reference evidence="2 3" key="1">
    <citation type="journal article" date="2022" name="Int. J. Syst. Evol. Microbiol.">
        <title>Pseudomonas fitomaticsae sp. nov., isolated at Marimurtra Botanical Garden in Blanes, Catalonia, Spain.</title>
        <authorList>
            <person name="Atanasov K.E."/>
            <person name="Galbis D.M."/>
            <person name="Cornado D."/>
            <person name="Serpico A."/>
            <person name="Sanchez G."/>
            <person name="Bosch M."/>
            <person name="Ferrer A."/>
            <person name="Altabella T."/>
        </authorList>
    </citation>
    <scope>NUCLEOTIDE SEQUENCE [LARGE SCALE GENOMIC DNA]</scope>
    <source>
        <strain evidence="2 3">FIT81</strain>
    </source>
</reference>
<proteinExistence type="predicted"/>
<keyword evidence="3" id="KW-1185">Reference proteome</keyword>
<sequence>MKGSRGWLGLLAVLGLSSAEAANQEIRASYRPDPAQPNKNVFVNNTPNSGYCAIYPAQCADNRMFSLRLPVRFDSTRAITPDMPGDAMALKVPADWRQVTVIDRDSGKTATVEVRIVGIGSTFVLSQPVTSLVGLNNIVEAHRRLWSNNAWVIAPAPCQYSGIQYYSATTYQFFWKTPVEAPCTKLAAYRIPAMAFDTLDVAYELRTPNPLAVSSGLYSGSLTYSLGPGGDFQMGPMMVADDSSLTLDFVLDAQHVLKVDIPPGGDKVVLEPEGGWQSWLDQGRYPVRLFRDQPFHISTSSRFTMRLECEHRLTTGCGVNDRQGSTTYSAEVTVGVSLPDGLTDSSERPVRNLPVTHTPTGVIHVGHYVDRRPATLHFNMNAQHTRFLIDNYADRPFRGHFTVIWDSEV</sequence>
<evidence type="ECO:0000313" key="2">
    <source>
        <dbReference type="EMBL" id="UFP99160.1"/>
    </source>
</evidence>